<organism evidence="2 3">
    <name type="scientific">Marinovum algicola</name>
    <dbReference type="NCBI Taxonomy" id="42444"/>
    <lineage>
        <taxon>Bacteria</taxon>
        <taxon>Pseudomonadati</taxon>
        <taxon>Pseudomonadota</taxon>
        <taxon>Alphaproteobacteria</taxon>
        <taxon>Rhodobacterales</taxon>
        <taxon>Roseobacteraceae</taxon>
        <taxon>Marinovum</taxon>
    </lineage>
</organism>
<gene>
    <name evidence="2" type="ORF">SAMN04487940_102497</name>
</gene>
<evidence type="ECO:0000313" key="3">
    <source>
        <dbReference type="Proteomes" id="UP000182932"/>
    </source>
</evidence>
<feature type="region of interest" description="Disordered" evidence="1">
    <location>
        <begin position="1"/>
        <end position="42"/>
    </location>
</feature>
<proteinExistence type="predicted"/>
<keyword evidence="3" id="KW-1185">Reference proteome</keyword>
<accession>A0A975W879</accession>
<dbReference type="AlphaFoldDB" id="A0A975W879"/>
<comment type="caution">
    <text evidence="2">The sequence shown here is derived from an EMBL/GenBank/DDBJ whole genome shotgun (WGS) entry which is preliminary data.</text>
</comment>
<dbReference type="Proteomes" id="UP000182932">
    <property type="component" value="Unassembled WGS sequence"/>
</dbReference>
<dbReference type="GeneID" id="80821525"/>
<dbReference type="EMBL" id="FNYY01000002">
    <property type="protein sequence ID" value="SEI96393.1"/>
    <property type="molecule type" value="Genomic_DNA"/>
</dbReference>
<protein>
    <submittedName>
        <fullName evidence="2">Uncharacterized protein</fullName>
    </submittedName>
</protein>
<sequence>MSKHKNRGNKEAKKPKQEKPKVLATAHSGLGKPLNIGTPKAK</sequence>
<name>A0A975W879_9RHOB</name>
<reference evidence="2 3" key="1">
    <citation type="submission" date="2016-10" db="EMBL/GenBank/DDBJ databases">
        <authorList>
            <person name="Varghese N."/>
            <person name="Submissions S."/>
        </authorList>
    </citation>
    <scope>NUCLEOTIDE SEQUENCE [LARGE SCALE GENOMIC DNA]</scope>
    <source>
        <strain evidence="2 3">FF3</strain>
    </source>
</reference>
<dbReference type="RefSeq" id="WP_274564490.1">
    <property type="nucleotide sequence ID" value="NZ_CATLQZ010000001.1"/>
</dbReference>
<evidence type="ECO:0000256" key="1">
    <source>
        <dbReference type="SAM" id="MobiDB-lite"/>
    </source>
</evidence>
<evidence type="ECO:0000313" key="2">
    <source>
        <dbReference type="EMBL" id="SEI96393.1"/>
    </source>
</evidence>
<feature type="compositionally biased region" description="Basic and acidic residues" evidence="1">
    <location>
        <begin position="8"/>
        <end position="21"/>
    </location>
</feature>